<accession>A0A0L0FAK2</accession>
<keyword evidence="4" id="KW-1185">Reference proteome</keyword>
<feature type="compositionally biased region" description="Polar residues" evidence="1">
    <location>
        <begin position="94"/>
        <end position="103"/>
    </location>
</feature>
<dbReference type="Proteomes" id="UP000054560">
    <property type="component" value="Unassembled WGS sequence"/>
</dbReference>
<sequence length="218" mass="23895">VDDPRYSPEHTEAALEVLLQLCRDPQFVAELYLNYDSSLFCSNLLEKLVKFLSEHTFPSSGQLLSTHSLALDVLMETVAPLEARRARSLKGGTSVHNNSSTRPHGSAHVMHRNSSLSSLCDLAGGVNPALTQGESGTGNLFLMAQSMRHSKSWNSLGAHEGPVDDIPNAATLRRLRVSKKLLFDSAALFNKKPKTGIAFLHVCVCKDHAKLVQYCIEK</sequence>
<evidence type="ECO:0000256" key="1">
    <source>
        <dbReference type="SAM" id="MobiDB-lite"/>
    </source>
</evidence>
<dbReference type="EMBL" id="KQ245169">
    <property type="protein sequence ID" value="KNC73774.1"/>
    <property type="molecule type" value="Genomic_DNA"/>
</dbReference>
<dbReference type="eggNOG" id="KOG0928">
    <property type="taxonomic scope" value="Eukaryota"/>
</dbReference>
<evidence type="ECO:0000259" key="2">
    <source>
        <dbReference type="Pfam" id="PF12783"/>
    </source>
</evidence>
<dbReference type="InterPro" id="IPR032691">
    <property type="entry name" value="Mon2/Sec7/BIG1-like_HUS"/>
</dbReference>
<dbReference type="RefSeq" id="XP_014147676.1">
    <property type="nucleotide sequence ID" value="XM_014292201.1"/>
</dbReference>
<evidence type="ECO:0000313" key="3">
    <source>
        <dbReference type="EMBL" id="KNC73774.1"/>
    </source>
</evidence>
<feature type="domain" description="Mon2/Sec7/BIG1-like HUS" evidence="2">
    <location>
        <begin position="6"/>
        <end position="44"/>
    </location>
</feature>
<reference evidence="3 4" key="1">
    <citation type="submission" date="2011-02" db="EMBL/GenBank/DDBJ databases">
        <title>The Genome Sequence of Sphaeroforma arctica JP610.</title>
        <authorList>
            <consortium name="The Broad Institute Genome Sequencing Platform"/>
            <person name="Russ C."/>
            <person name="Cuomo C."/>
            <person name="Young S.K."/>
            <person name="Zeng Q."/>
            <person name="Gargeya S."/>
            <person name="Alvarado L."/>
            <person name="Berlin A."/>
            <person name="Chapman S.B."/>
            <person name="Chen Z."/>
            <person name="Freedman E."/>
            <person name="Gellesch M."/>
            <person name="Goldberg J."/>
            <person name="Griggs A."/>
            <person name="Gujja S."/>
            <person name="Heilman E."/>
            <person name="Heiman D."/>
            <person name="Howarth C."/>
            <person name="Mehta T."/>
            <person name="Neiman D."/>
            <person name="Pearson M."/>
            <person name="Roberts A."/>
            <person name="Saif S."/>
            <person name="Shea T."/>
            <person name="Shenoy N."/>
            <person name="Sisk P."/>
            <person name="Stolte C."/>
            <person name="Sykes S."/>
            <person name="White J."/>
            <person name="Yandava C."/>
            <person name="Burger G."/>
            <person name="Gray M.W."/>
            <person name="Holland P.W.H."/>
            <person name="King N."/>
            <person name="Lang F.B.F."/>
            <person name="Roger A.J."/>
            <person name="Ruiz-Trillo I."/>
            <person name="Haas B."/>
            <person name="Nusbaum C."/>
            <person name="Birren B."/>
        </authorList>
    </citation>
    <scope>NUCLEOTIDE SEQUENCE [LARGE SCALE GENOMIC DNA]</scope>
    <source>
        <strain evidence="3 4">JP610</strain>
    </source>
</reference>
<dbReference type="Pfam" id="PF12783">
    <property type="entry name" value="Sec7-like_HUS"/>
    <property type="match status" value="1"/>
</dbReference>
<dbReference type="PANTHER" id="PTHR10663">
    <property type="entry name" value="GUANYL-NUCLEOTIDE EXCHANGE FACTOR"/>
    <property type="match status" value="1"/>
</dbReference>
<protein>
    <recommendedName>
        <fullName evidence="2">Mon2/Sec7/BIG1-like HUS domain-containing protein</fullName>
    </recommendedName>
</protein>
<dbReference type="STRING" id="667725.A0A0L0FAK2"/>
<dbReference type="AlphaFoldDB" id="A0A0L0FAK2"/>
<feature type="region of interest" description="Disordered" evidence="1">
    <location>
        <begin position="88"/>
        <end position="109"/>
    </location>
</feature>
<dbReference type="OrthoDB" id="10258608at2759"/>
<organism evidence="3 4">
    <name type="scientific">Sphaeroforma arctica JP610</name>
    <dbReference type="NCBI Taxonomy" id="667725"/>
    <lineage>
        <taxon>Eukaryota</taxon>
        <taxon>Ichthyosporea</taxon>
        <taxon>Ichthyophonida</taxon>
        <taxon>Sphaeroforma</taxon>
    </lineage>
</organism>
<feature type="non-terminal residue" evidence="3">
    <location>
        <position position="1"/>
    </location>
</feature>
<name>A0A0L0FAK2_9EUKA</name>
<evidence type="ECO:0000313" key="4">
    <source>
        <dbReference type="Proteomes" id="UP000054560"/>
    </source>
</evidence>
<proteinExistence type="predicted"/>
<dbReference type="PANTHER" id="PTHR10663:SF388">
    <property type="entry name" value="GOLGI-SPECIFIC BREFELDIN A-RESISTANCE GUANINE NUCLEOTIDE EXCHANGE FACTOR 1"/>
    <property type="match status" value="1"/>
</dbReference>
<dbReference type="GeneID" id="25914173"/>
<gene>
    <name evidence="3" type="ORF">SARC_13669</name>
</gene>